<dbReference type="GO" id="GO:0046872">
    <property type="term" value="F:metal ion binding"/>
    <property type="evidence" value="ECO:0007669"/>
    <property type="project" value="UniProtKB-KW"/>
</dbReference>
<evidence type="ECO:0000256" key="5">
    <source>
        <dbReference type="SAM" id="Phobius"/>
    </source>
</evidence>
<keyword evidence="7" id="KW-1185">Reference proteome</keyword>
<dbReference type="GO" id="GO:0006788">
    <property type="term" value="P:heme oxidation"/>
    <property type="evidence" value="ECO:0007669"/>
    <property type="project" value="InterPro"/>
</dbReference>
<keyword evidence="5" id="KW-1133">Transmembrane helix</keyword>
<dbReference type="InterPro" id="IPR016084">
    <property type="entry name" value="Haem_Oase-like_multi-hlx"/>
</dbReference>
<evidence type="ECO:0000256" key="2">
    <source>
        <dbReference type="ARBA" id="ARBA00022723"/>
    </source>
</evidence>
<dbReference type="PANTHER" id="PTHR10720">
    <property type="entry name" value="HEME OXYGENASE"/>
    <property type="match status" value="1"/>
</dbReference>
<keyword evidence="1" id="KW-0349">Heme</keyword>
<dbReference type="SUPFAM" id="SSF48613">
    <property type="entry name" value="Heme oxygenase-like"/>
    <property type="match status" value="1"/>
</dbReference>
<keyword evidence="5" id="KW-0812">Transmembrane</keyword>
<dbReference type="STRING" id="554055.A0A2P6VIW8"/>
<dbReference type="CDD" id="cd19165">
    <property type="entry name" value="HemeO"/>
    <property type="match status" value="1"/>
</dbReference>
<dbReference type="GO" id="GO:0004392">
    <property type="term" value="F:heme oxygenase (decyclizing) activity"/>
    <property type="evidence" value="ECO:0007669"/>
    <property type="project" value="InterPro"/>
</dbReference>
<evidence type="ECO:0000313" key="7">
    <source>
        <dbReference type="Proteomes" id="UP000239649"/>
    </source>
</evidence>
<dbReference type="InterPro" id="IPR016053">
    <property type="entry name" value="Haem_Oase-like"/>
</dbReference>
<gene>
    <name evidence="6" type="ORF">C2E20_2806</name>
</gene>
<evidence type="ECO:0000256" key="1">
    <source>
        <dbReference type="ARBA" id="ARBA00022617"/>
    </source>
</evidence>
<sequence>MATNGSASRPALSLTQRLNENSKKIHKKSNALLLAKVATLFTDRELYGKAIGQFYFVFAELEPALQQATDERIAALRENLQPIWRLPSYETDLAFYLGPDWKQRIPGSTAVQAYVDHLRKISKEQPLLLLAHTFTQHTAGLSGGRIVKRMARKYMHLPEDKGTAIFDFAGGVELKDAYKARLDKVGEGLSEEEVQAVLDEQIVAFELNIEIMKAFKVGLLPQLRAPLRLLPPAALLALGGALVALVAAVAVLRGRGGL</sequence>
<feature type="transmembrane region" description="Helical" evidence="5">
    <location>
        <begin position="229"/>
        <end position="252"/>
    </location>
</feature>
<dbReference type="Proteomes" id="UP000239649">
    <property type="component" value="Unassembled WGS sequence"/>
</dbReference>
<comment type="caution">
    <text evidence="6">The sequence shown here is derived from an EMBL/GenBank/DDBJ whole genome shotgun (WGS) entry which is preliminary data.</text>
</comment>
<dbReference type="OrthoDB" id="652091at2759"/>
<dbReference type="AlphaFoldDB" id="A0A2P6VIW8"/>
<dbReference type="PRINTS" id="PR00088">
    <property type="entry name" value="HAEMOXYGNASE"/>
</dbReference>
<reference evidence="6 7" key="1">
    <citation type="journal article" date="2018" name="Plant J.">
        <title>Genome sequences of Chlorella sorokiniana UTEX 1602 and Micractinium conductrix SAG 241.80: implications to maltose excretion by a green alga.</title>
        <authorList>
            <person name="Arriola M.B."/>
            <person name="Velmurugan N."/>
            <person name="Zhang Y."/>
            <person name="Plunkett M.H."/>
            <person name="Hondzo H."/>
            <person name="Barney B.M."/>
        </authorList>
    </citation>
    <scope>NUCLEOTIDE SEQUENCE [LARGE SCALE GENOMIC DNA]</scope>
    <source>
        <strain evidence="6 7">SAG 241.80</strain>
    </source>
</reference>
<dbReference type="PIRSF" id="PIRSF000343">
    <property type="entry name" value="Haem_Oase"/>
    <property type="match status" value="1"/>
</dbReference>
<proteinExistence type="predicted"/>
<name>A0A2P6VIW8_9CHLO</name>
<keyword evidence="3 4" id="KW-0408">Iron</keyword>
<dbReference type="EMBL" id="LHPF02000005">
    <property type="protein sequence ID" value="PSC73997.1"/>
    <property type="molecule type" value="Genomic_DNA"/>
</dbReference>
<dbReference type="PANTHER" id="PTHR10720:SF0">
    <property type="entry name" value="HEME OXYGENASE"/>
    <property type="match status" value="1"/>
</dbReference>
<keyword evidence="5" id="KW-0472">Membrane</keyword>
<protein>
    <submittedName>
        <fullName evidence="6">Heme oxygenase</fullName>
    </submittedName>
</protein>
<dbReference type="InterPro" id="IPR002051">
    <property type="entry name" value="Haem_Oase"/>
</dbReference>
<dbReference type="Pfam" id="PF01126">
    <property type="entry name" value="Heme_oxygenase"/>
    <property type="match status" value="1"/>
</dbReference>
<evidence type="ECO:0000313" key="6">
    <source>
        <dbReference type="EMBL" id="PSC73997.1"/>
    </source>
</evidence>
<evidence type="ECO:0000256" key="3">
    <source>
        <dbReference type="ARBA" id="ARBA00023004"/>
    </source>
</evidence>
<feature type="binding site" description="axial binding residue" evidence="4">
    <location>
        <position position="26"/>
    </location>
    <ligand>
        <name>heme b</name>
        <dbReference type="ChEBI" id="CHEBI:60344"/>
    </ligand>
    <ligandPart>
        <name>Fe</name>
        <dbReference type="ChEBI" id="CHEBI:18248"/>
    </ligandPart>
</feature>
<evidence type="ECO:0000256" key="4">
    <source>
        <dbReference type="PIRSR" id="PIRSR000343-2"/>
    </source>
</evidence>
<accession>A0A2P6VIW8</accession>
<organism evidence="6 7">
    <name type="scientific">Micractinium conductrix</name>
    <dbReference type="NCBI Taxonomy" id="554055"/>
    <lineage>
        <taxon>Eukaryota</taxon>
        <taxon>Viridiplantae</taxon>
        <taxon>Chlorophyta</taxon>
        <taxon>core chlorophytes</taxon>
        <taxon>Trebouxiophyceae</taxon>
        <taxon>Chlorellales</taxon>
        <taxon>Chlorellaceae</taxon>
        <taxon>Chlorella clade</taxon>
        <taxon>Micractinium</taxon>
    </lineage>
</organism>
<dbReference type="Gene3D" id="1.20.910.10">
    <property type="entry name" value="Heme oxygenase-like"/>
    <property type="match status" value="1"/>
</dbReference>
<keyword evidence="2 4" id="KW-0479">Metal-binding</keyword>